<dbReference type="AlphaFoldDB" id="G9ZN17"/>
<reference evidence="1 2" key="1">
    <citation type="submission" date="2011-09" db="EMBL/GenBank/DDBJ databases">
        <authorList>
            <person name="Weinstock G."/>
            <person name="Sodergren E."/>
            <person name="Clifton S."/>
            <person name="Fulton L."/>
            <person name="Fulton B."/>
            <person name="Courtney L."/>
            <person name="Fronick C."/>
            <person name="Harrison M."/>
            <person name="Strong C."/>
            <person name="Farmer C."/>
            <person name="Delahaunty K."/>
            <person name="Markovic C."/>
            <person name="Hall O."/>
            <person name="Minx P."/>
            <person name="Tomlinson C."/>
            <person name="Mitreva M."/>
            <person name="Hou S."/>
            <person name="Chen J."/>
            <person name="Wollam A."/>
            <person name="Pepin K.H."/>
            <person name="Johnson M."/>
            <person name="Bhonagiri V."/>
            <person name="Zhang X."/>
            <person name="Suruliraj S."/>
            <person name="Warren W."/>
            <person name="Chinwalla A."/>
            <person name="Mardis E.R."/>
            <person name="Wilson R.K."/>
        </authorList>
    </citation>
    <scope>NUCLEOTIDE SEQUENCE [LARGE SCALE GENOMIC DNA]</scope>
    <source>
        <strain evidence="1 2">F0439</strain>
    </source>
</reference>
<dbReference type="HOGENOM" id="CLU_3253289_0_0_9"/>
<evidence type="ECO:0000313" key="2">
    <source>
        <dbReference type="Proteomes" id="UP000004625"/>
    </source>
</evidence>
<organism evidence="1 2">
    <name type="scientific">Lentilactobacillus parafarraginis F0439</name>
    <dbReference type="NCBI Taxonomy" id="797515"/>
    <lineage>
        <taxon>Bacteria</taxon>
        <taxon>Bacillati</taxon>
        <taxon>Bacillota</taxon>
        <taxon>Bacilli</taxon>
        <taxon>Lactobacillales</taxon>
        <taxon>Lactobacillaceae</taxon>
        <taxon>Lentilactobacillus</taxon>
    </lineage>
</organism>
<protein>
    <submittedName>
        <fullName evidence="1">Uncharacterized protein</fullName>
    </submittedName>
</protein>
<proteinExistence type="predicted"/>
<dbReference type="EMBL" id="AGEY01000048">
    <property type="protein sequence ID" value="EHL99113.1"/>
    <property type="molecule type" value="Genomic_DNA"/>
</dbReference>
<evidence type="ECO:0000313" key="1">
    <source>
        <dbReference type="EMBL" id="EHL99113.1"/>
    </source>
</evidence>
<keyword evidence="2" id="KW-1185">Reference proteome</keyword>
<accession>G9ZN17</accession>
<comment type="caution">
    <text evidence="1">The sequence shown here is derived from an EMBL/GenBank/DDBJ whole genome shotgun (WGS) entry which is preliminary data.</text>
</comment>
<gene>
    <name evidence="1" type="ORF">HMPREF9103_01118</name>
</gene>
<sequence>MAVVNIAGGYASQNQEVGDNFVYFAMNQFMAFCQVWKLELPM</sequence>
<dbReference type="Proteomes" id="UP000004625">
    <property type="component" value="Unassembled WGS sequence"/>
</dbReference>
<dbReference type="RefSeq" id="WP_008211982.1">
    <property type="nucleotide sequence ID" value="NZ_JH414945.1"/>
</dbReference>
<name>G9ZN17_9LACO</name>
<dbReference type="PATRIC" id="fig|797515.3.peg.1039"/>